<dbReference type="GO" id="GO:0005886">
    <property type="term" value="C:plasma membrane"/>
    <property type="evidence" value="ECO:0007669"/>
    <property type="project" value="TreeGrafter"/>
</dbReference>
<dbReference type="Pfam" id="PF01061">
    <property type="entry name" value="ABC2_membrane"/>
    <property type="match status" value="1"/>
</dbReference>
<dbReference type="SUPFAM" id="SSF52540">
    <property type="entry name" value="P-loop containing nucleoside triphosphate hydrolases"/>
    <property type="match status" value="1"/>
</dbReference>
<evidence type="ECO:0000256" key="9">
    <source>
        <dbReference type="ARBA" id="ARBA00039188"/>
    </source>
</evidence>
<protein>
    <recommendedName>
        <fullName evidence="9">Protein white</fullName>
    </recommendedName>
</protein>
<feature type="compositionally biased region" description="Gly residues" evidence="10">
    <location>
        <begin position="63"/>
        <end position="76"/>
    </location>
</feature>
<comment type="caution">
    <text evidence="13">The sequence shown here is derived from an EMBL/GenBank/DDBJ whole genome shotgun (WGS) entry which is preliminary data.</text>
</comment>
<sequence length="704" mass="76524">MTVTTESEPLLDDGGSRRPPSNAERRSAAWWADSAPTVSNGTGYGSVAVGGLDKRPVGAEDSNGGGPGDGGGGGNGCAVQQAAPLLTYTWTSLNVFAPGARPARAPLARWFQRRPSAPRKHLLKNVSGCALPGEVVAIMGASGAGKTTLLDALTFRSDRQLTVTGARALSGTVVTSSRDLAGVAAYVQQKDLFVGWLTVREHLVFQALLRMERRIPRTQRLRRVRQVMDELGLTKCQDSIIGVPGKVKGISGGEMKRLSFASEVLTDPTILLCDEPTSGLDAYMAQNTVEVLSRLAKRGKTIVLTIHQPSSEVFAQFDKILLMAEGRVAFLGAPQEALDFFARIGAPIPPKYNPADFFVQLLAVVPTEEATSRERIDRVCDAYERSDTAARNALVTDYPTKGWPPTAGGGKPWLPLDASSGTSRYKASWGTQFCALLWRSWLSVRKDPLLVRVRVLQTAVIALLVSVLYFGQRMDQTGLVNINAALFTTITNMTFQNVLAVIKVFCTERAVFKREHMAAMYRVDAYFLARSTAELPIFMALPVLYTCIVYFAVGLNADPLRFFTCVAITNLIGLVATSFGYFISCAANNMSTALSTGAPAVIPLLLYGGFFVNLDTMPSYFSWIQHISWFRYGNEALLVNQWQDVPEISCAGALNNNSCIHSGHYALQVYSFKEGSVWSDIGHLALLILLFRSLALGLLIIKAR</sequence>
<accession>A0AAV7Y1L3</accession>
<evidence type="ECO:0000313" key="14">
    <source>
        <dbReference type="Proteomes" id="UP001075354"/>
    </source>
</evidence>
<comment type="subcellular location">
    <subcellularLocation>
        <location evidence="1">Membrane</location>
        <topology evidence="1">Multi-pass membrane protein</topology>
    </subcellularLocation>
</comment>
<dbReference type="InterPro" id="IPR027417">
    <property type="entry name" value="P-loop_NTPase"/>
</dbReference>
<evidence type="ECO:0000256" key="5">
    <source>
        <dbReference type="ARBA" id="ARBA00022741"/>
    </source>
</evidence>
<dbReference type="PANTHER" id="PTHR48041:SF129">
    <property type="entry name" value="PROTEIN WHITE"/>
    <property type="match status" value="1"/>
</dbReference>
<feature type="region of interest" description="Disordered" evidence="10">
    <location>
        <begin position="1"/>
        <end position="76"/>
    </location>
</feature>
<dbReference type="InterPro" id="IPR050352">
    <property type="entry name" value="ABCG_transporters"/>
</dbReference>
<dbReference type="PROSITE" id="PS00211">
    <property type="entry name" value="ABC_TRANSPORTER_1"/>
    <property type="match status" value="1"/>
</dbReference>
<dbReference type="Proteomes" id="UP001075354">
    <property type="component" value="Chromosome 1"/>
</dbReference>
<keyword evidence="6" id="KW-0067">ATP-binding</keyword>
<feature type="transmembrane region" description="Helical" evidence="11">
    <location>
        <begin position="449"/>
        <end position="470"/>
    </location>
</feature>
<dbReference type="Pfam" id="PF00005">
    <property type="entry name" value="ABC_tran"/>
    <property type="match status" value="1"/>
</dbReference>
<name>A0AAV7Y1L3_9NEOP</name>
<dbReference type="EMBL" id="JAPTSV010000001">
    <property type="protein sequence ID" value="KAJ1531470.1"/>
    <property type="molecule type" value="Genomic_DNA"/>
</dbReference>
<dbReference type="InterPro" id="IPR013525">
    <property type="entry name" value="ABC2_TM"/>
</dbReference>
<feature type="transmembrane region" description="Helical" evidence="11">
    <location>
        <begin position="681"/>
        <end position="701"/>
    </location>
</feature>
<evidence type="ECO:0000256" key="7">
    <source>
        <dbReference type="ARBA" id="ARBA00022989"/>
    </source>
</evidence>
<dbReference type="InterPro" id="IPR003439">
    <property type="entry name" value="ABC_transporter-like_ATP-bd"/>
</dbReference>
<keyword evidence="5" id="KW-0547">Nucleotide-binding</keyword>
<dbReference type="GO" id="GO:0016887">
    <property type="term" value="F:ATP hydrolysis activity"/>
    <property type="evidence" value="ECO:0007669"/>
    <property type="project" value="InterPro"/>
</dbReference>
<evidence type="ECO:0000256" key="3">
    <source>
        <dbReference type="ARBA" id="ARBA00022448"/>
    </source>
</evidence>
<dbReference type="Pfam" id="PF19055">
    <property type="entry name" value="ABC2_membrane_7"/>
    <property type="match status" value="1"/>
</dbReference>
<dbReference type="InterPro" id="IPR043926">
    <property type="entry name" value="ABCG_dom"/>
</dbReference>
<dbReference type="InterPro" id="IPR017871">
    <property type="entry name" value="ABC_transporter-like_CS"/>
</dbReference>
<comment type="similarity">
    <text evidence="2">Belongs to the ABC transporter superfamily. ABCG family. Eye pigment precursor importer (TC 3.A.1.204) subfamily.</text>
</comment>
<dbReference type="GO" id="GO:0030659">
    <property type="term" value="C:cytoplasmic vesicle membrane"/>
    <property type="evidence" value="ECO:0007669"/>
    <property type="project" value="TreeGrafter"/>
</dbReference>
<evidence type="ECO:0000256" key="6">
    <source>
        <dbReference type="ARBA" id="ARBA00022840"/>
    </source>
</evidence>
<feature type="transmembrane region" description="Helical" evidence="11">
    <location>
        <begin position="594"/>
        <end position="612"/>
    </location>
</feature>
<evidence type="ECO:0000256" key="8">
    <source>
        <dbReference type="ARBA" id="ARBA00023136"/>
    </source>
</evidence>
<dbReference type="AlphaFoldDB" id="A0AAV7Y1L3"/>
<evidence type="ECO:0000256" key="4">
    <source>
        <dbReference type="ARBA" id="ARBA00022692"/>
    </source>
</evidence>
<dbReference type="GO" id="GO:0140359">
    <property type="term" value="F:ABC-type transporter activity"/>
    <property type="evidence" value="ECO:0007669"/>
    <property type="project" value="InterPro"/>
</dbReference>
<reference evidence="13" key="1">
    <citation type="submission" date="2022-12" db="EMBL/GenBank/DDBJ databases">
        <title>Chromosome-level genome assembly of the bean flower thrips Megalurothrips usitatus.</title>
        <authorList>
            <person name="Ma L."/>
            <person name="Liu Q."/>
            <person name="Li H."/>
            <person name="Cai W."/>
        </authorList>
    </citation>
    <scope>NUCLEOTIDE SEQUENCE</scope>
    <source>
        <strain evidence="13">Cailab_2022a</strain>
    </source>
</reference>
<dbReference type="GO" id="GO:0005524">
    <property type="term" value="F:ATP binding"/>
    <property type="evidence" value="ECO:0007669"/>
    <property type="project" value="UniProtKB-KW"/>
</dbReference>
<dbReference type="InterPro" id="IPR003593">
    <property type="entry name" value="AAA+_ATPase"/>
</dbReference>
<evidence type="ECO:0000256" key="1">
    <source>
        <dbReference type="ARBA" id="ARBA00004141"/>
    </source>
</evidence>
<organism evidence="13 14">
    <name type="scientific">Megalurothrips usitatus</name>
    <name type="common">bean blossom thrips</name>
    <dbReference type="NCBI Taxonomy" id="439358"/>
    <lineage>
        <taxon>Eukaryota</taxon>
        <taxon>Metazoa</taxon>
        <taxon>Ecdysozoa</taxon>
        <taxon>Arthropoda</taxon>
        <taxon>Hexapoda</taxon>
        <taxon>Insecta</taxon>
        <taxon>Pterygota</taxon>
        <taxon>Neoptera</taxon>
        <taxon>Paraneoptera</taxon>
        <taxon>Thysanoptera</taxon>
        <taxon>Terebrantia</taxon>
        <taxon>Thripoidea</taxon>
        <taxon>Thripidae</taxon>
        <taxon>Megalurothrips</taxon>
    </lineage>
</organism>
<keyword evidence="4 11" id="KW-0812">Transmembrane</keyword>
<gene>
    <name evidence="13" type="ORF">ONE63_000145</name>
</gene>
<feature type="transmembrane region" description="Helical" evidence="11">
    <location>
        <begin position="527"/>
        <end position="553"/>
    </location>
</feature>
<proteinExistence type="inferred from homology"/>
<dbReference type="Gene3D" id="3.40.50.300">
    <property type="entry name" value="P-loop containing nucleotide triphosphate hydrolases"/>
    <property type="match status" value="1"/>
</dbReference>
<evidence type="ECO:0000259" key="12">
    <source>
        <dbReference type="PROSITE" id="PS50893"/>
    </source>
</evidence>
<evidence type="ECO:0000256" key="10">
    <source>
        <dbReference type="SAM" id="MobiDB-lite"/>
    </source>
</evidence>
<keyword evidence="8 11" id="KW-0472">Membrane</keyword>
<dbReference type="PANTHER" id="PTHR48041">
    <property type="entry name" value="ABC TRANSPORTER G FAMILY MEMBER 28"/>
    <property type="match status" value="1"/>
</dbReference>
<keyword evidence="14" id="KW-1185">Reference proteome</keyword>
<keyword evidence="7 11" id="KW-1133">Transmembrane helix</keyword>
<evidence type="ECO:0000256" key="11">
    <source>
        <dbReference type="SAM" id="Phobius"/>
    </source>
</evidence>
<feature type="domain" description="ABC transporter" evidence="12">
    <location>
        <begin position="108"/>
        <end position="350"/>
    </location>
</feature>
<feature type="transmembrane region" description="Helical" evidence="11">
    <location>
        <begin position="559"/>
        <end position="582"/>
    </location>
</feature>
<evidence type="ECO:0000256" key="2">
    <source>
        <dbReference type="ARBA" id="ARBA00005814"/>
    </source>
</evidence>
<evidence type="ECO:0000313" key="13">
    <source>
        <dbReference type="EMBL" id="KAJ1531470.1"/>
    </source>
</evidence>
<dbReference type="PROSITE" id="PS50893">
    <property type="entry name" value="ABC_TRANSPORTER_2"/>
    <property type="match status" value="1"/>
</dbReference>
<dbReference type="SMART" id="SM00382">
    <property type="entry name" value="AAA"/>
    <property type="match status" value="1"/>
</dbReference>
<keyword evidence="3" id="KW-0813">Transport</keyword>